<accession>A0A7S7RFL0</accession>
<dbReference type="Pfam" id="PF07766">
    <property type="entry name" value="LETM1_RBD"/>
    <property type="match status" value="1"/>
</dbReference>
<dbReference type="GO" id="GO:0030003">
    <property type="term" value="P:intracellular monoatomic cation homeostasis"/>
    <property type="evidence" value="ECO:0007669"/>
    <property type="project" value="TreeGrafter"/>
</dbReference>
<dbReference type="EMBL" id="CP044418">
    <property type="protein sequence ID" value="QOY41620.1"/>
    <property type="molecule type" value="Genomic_DNA"/>
</dbReference>
<protein>
    <recommendedName>
        <fullName evidence="9">Letm1 RBD domain-containing protein</fullName>
    </recommendedName>
</protein>
<evidence type="ECO:0000256" key="2">
    <source>
        <dbReference type="ARBA" id="ARBA00022692"/>
    </source>
</evidence>
<feature type="transmembrane region" description="Helical" evidence="8">
    <location>
        <begin position="76"/>
        <end position="96"/>
    </location>
</feature>
<dbReference type="InterPro" id="IPR033122">
    <property type="entry name" value="LETM1-like_RBD"/>
</dbReference>
<dbReference type="Proteomes" id="UP000593906">
    <property type="component" value="Chromosome 5"/>
</dbReference>
<evidence type="ECO:0000256" key="4">
    <source>
        <dbReference type="ARBA" id="ARBA00022989"/>
    </source>
</evidence>
<gene>
    <name evidence="10" type="ORF">CPATCC_002192</name>
</gene>
<evidence type="ECO:0000256" key="5">
    <source>
        <dbReference type="ARBA" id="ARBA00023128"/>
    </source>
</evidence>
<keyword evidence="5 7" id="KW-0496">Mitochondrion</keyword>
<proteinExistence type="predicted"/>
<evidence type="ECO:0000256" key="1">
    <source>
        <dbReference type="ARBA" id="ARBA00004434"/>
    </source>
</evidence>
<evidence type="ECO:0000256" key="8">
    <source>
        <dbReference type="SAM" id="Phobius"/>
    </source>
</evidence>
<keyword evidence="2 8" id="KW-0812">Transmembrane</keyword>
<keyword evidence="6 8" id="KW-0472">Membrane</keyword>
<dbReference type="GO" id="GO:0043022">
    <property type="term" value="F:ribosome binding"/>
    <property type="evidence" value="ECO:0007669"/>
    <property type="project" value="InterPro"/>
</dbReference>
<evidence type="ECO:0000256" key="7">
    <source>
        <dbReference type="PROSITE-ProRule" id="PRU01094"/>
    </source>
</evidence>
<evidence type="ECO:0000259" key="9">
    <source>
        <dbReference type="PROSITE" id="PS51758"/>
    </source>
</evidence>
<dbReference type="PANTHER" id="PTHR14009:SF1">
    <property type="entry name" value="MITOCHONDRIAL PROTON_CALCIUM EXCHANGER PROTEIN"/>
    <property type="match status" value="1"/>
</dbReference>
<keyword evidence="4 8" id="KW-1133">Transmembrane helix</keyword>
<evidence type="ECO:0000313" key="10">
    <source>
        <dbReference type="EMBL" id="QOY41620.1"/>
    </source>
</evidence>
<name>A0A7S7RFL0_CRYPV</name>
<dbReference type="PROSITE" id="PS51758">
    <property type="entry name" value="LETM1_RBD"/>
    <property type="match status" value="1"/>
</dbReference>
<evidence type="ECO:0000256" key="3">
    <source>
        <dbReference type="ARBA" id="ARBA00022792"/>
    </source>
</evidence>
<comment type="subcellular location">
    <subcellularLocation>
        <location evidence="1">Mitochondrion inner membrane</location>
        <topology evidence="1">Single-pass membrane protein</topology>
    </subcellularLocation>
</comment>
<evidence type="ECO:0000313" key="11">
    <source>
        <dbReference type="Proteomes" id="UP000593906"/>
    </source>
</evidence>
<dbReference type="VEuPathDB" id="CryptoDB:CPATCC_0023660"/>
<reference evidence="10 11" key="1">
    <citation type="submission" date="2019-09" db="EMBL/GenBank/DDBJ databases">
        <title>Consistent, comparative and evidence-based genome assembly and annotation for Cryptosporidium parvum, C. hominis and C. tyzzeri.</title>
        <authorList>
            <person name="Baptista R.P."/>
            <person name="Li Y."/>
            <person name="Sateriale A."/>
            <person name="Ansell B."/>
            <person name="Jex A."/>
            <person name="Sanders M."/>
            <person name="Brooks K."/>
            <person name="Tracey A."/>
            <person name="Berriman M."/>
            <person name="Striepen B."/>
            <person name="Cotton J.A."/>
            <person name="Kissinger J.C."/>
        </authorList>
    </citation>
    <scope>NUCLEOTIDE SEQUENCE [LARGE SCALE GENOMIC DNA]</scope>
    <source>
        <strain evidence="10 11">IOWA-ATCC</strain>
    </source>
</reference>
<evidence type="ECO:0000256" key="6">
    <source>
        <dbReference type="ARBA" id="ARBA00023136"/>
    </source>
</evidence>
<dbReference type="InterPro" id="IPR044202">
    <property type="entry name" value="LETM1/MDM38-like"/>
</dbReference>
<feature type="domain" description="Letm1 RBD" evidence="9">
    <location>
        <begin position="121"/>
        <end position="303"/>
    </location>
</feature>
<organism evidence="10 11">
    <name type="scientific">Cryptosporidium parvum</name>
    <dbReference type="NCBI Taxonomy" id="5807"/>
    <lineage>
        <taxon>Eukaryota</taxon>
        <taxon>Sar</taxon>
        <taxon>Alveolata</taxon>
        <taxon>Apicomplexa</taxon>
        <taxon>Conoidasida</taxon>
        <taxon>Coccidia</taxon>
        <taxon>Eucoccidiorida</taxon>
        <taxon>Eimeriorina</taxon>
        <taxon>Cryptosporidiidae</taxon>
        <taxon>Cryptosporidium</taxon>
    </lineage>
</organism>
<dbReference type="AlphaFoldDB" id="A0A7S7RFL0"/>
<dbReference type="OMA" id="WHHFKDE"/>
<dbReference type="PANTHER" id="PTHR14009">
    <property type="entry name" value="LEUCINE ZIPPER-EF-HAND CONTAINING TRANSMEMBRANE PROTEIN"/>
    <property type="match status" value="1"/>
</dbReference>
<sequence length="303" mass="35597">MIRFKRVVEGIPRNSYLRGFNHALKEGFNWSVCGFRHFFYNLKYTNSLIQKRILGNGLTFNEKQLVKTTIKDTIKIIPFSFFIIVPFAEFGLPFVIKLFPNMLPSTFALKSTKERDDNILNKRKIELLEFHSLIQNVISNLKKSDNSDIISGVKSLEKIHLELLEKNKLDQEELGKVISGPIKEEFKLENLNIETLQSISRVMGVPSTRSKLLLMLRIRYRILKLKNEDKDILWDGTDQMDKQQLQKALISRFIDRNKKEYSIEEYKKLLMNWIRLSSMKQLPLSLMLWIQATRLISDNIDKL</sequence>
<dbReference type="GO" id="GO:0005743">
    <property type="term" value="C:mitochondrial inner membrane"/>
    <property type="evidence" value="ECO:0007669"/>
    <property type="project" value="UniProtKB-SubCell"/>
</dbReference>
<keyword evidence="3" id="KW-0999">Mitochondrion inner membrane</keyword>